<keyword evidence="2" id="KW-1185">Reference proteome</keyword>
<evidence type="ECO:0000313" key="1">
    <source>
        <dbReference type="EMBL" id="KAI5062749.1"/>
    </source>
</evidence>
<dbReference type="SUPFAM" id="SSF75005">
    <property type="entry name" value="Arabinanase/levansucrase/invertase"/>
    <property type="match status" value="1"/>
</dbReference>
<protein>
    <recommendedName>
        <fullName evidence="3">Glycosyl hydrolase family 32 N-terminal domain-containing protein</fullName>
    </recommendedName>
</protein>
<dbReference type="InterPro" id="IPR023296">
    <property type="entry name" value="Glyco_hydro_beta-prop_sf"/>
</dbReference>
<dbReference type="OrthoDB" id="3510at2759"/>
<proteinExistence type="predicted"/>
<dbReference type="AlphaFoldDB" id="A0A9D4U722"/>
<sequence>MIGSMIAMASGSSSSASWSSGRVLGPDPSSWDSRAFAGAVVLPADPLSATSTSAWRMYYYGRSSDMWNMGVTPFNASLPTGRIGLALSDDGGLSFTRFKGPLPQGALLDPSDDPSSFDCVHIGVGDVVFNASLNQWFLYYFGGGLDELPLVGFPDRRCKGVRLQPGLAISEDGIHFLDRKGPIITVGDVGSWDHNGVSWPRVLQPGSSHSDEKWILSYHTRETGGFNNFGFFSAGIAVSNDGKVWEKKGKVLSCGEPGTWDEGGVSVRHIIPYNGRYLMFYEGSNYKFEFSIGLAVSDDGLSWTKDSECGPEPGGPVLKARKGDDVWDNVVVGTPYVVVLPDGSLRMYYLGVGKKEGDTSTQQGIGVASSIGTDFRSWRRIVT</sequence>
<dbReference type="EMBL" id="JABFUD020000022">
    <property type="protein sequence ID" value="KAI5062749.1"/>
    <property type="molecule type" value="Genomic_DNA"/>
</dbReference>
<accession>A0A9D4U722</accession>
<evidence type="ECO:0008006" key="3">
    <source>
        <dbReference type="Google" id="ProtNLM"/>
    </source>
</evidence>
<dbReference type="Proteomes" id="UP000886520">
    <property type="component" value="Chromosome 22"/>
</dbReference>
<dbReference type="PANTHER" id="PTHR35279">
    <property type="match status" value="1"/>
</dbReference>
<name>A0A9D4U722_ADICA</name>
<dbReference type="Gene3D" id="2.115.10.20">
    <property type="entry name" value="Glycosyl hydrolase domain, family 43"/>
    <property type="match status" value="3"/>
</dbReference>
<evidence type="ECO:0000313" key="2">
    <source>
        <dbReference type="Proteomes" id="UP000886520"/>
    </source>
</evidence>
<organism evidence="1 2">
    <name type="scientific">Adiantum capillus-veneris</name>
    <name type="common">Maidenhair fern</name>
    <dbReference type="NCBI Taxonomy" id="13818"/>
    <lineage>
        <taxon>Eukaryota</taxon>
        <taxon>Viridiplantae</taxon>
        <taxon>Streptophyta</taxon>
        <taxon>Embryophyta</taxon>
        <taxon>Tracheophyta</taxon>
        <taxon>Polypodiopsida</taxon>
        <taxon>Polypodiidae</taxon>
        <taxon>Polypodiales</taxon>
        <taxon>Pteridineae</taxon>
        <taxon>Pteridaceae</taxon>
        <taxon>Vittarioideae</taxon>
        <taxon>Adiantum</taxon>
    </lineage>
</organism>
<reference evidence="1" key="1">
    <citation type="submission" date="2021-01" db="EMBL/GenBank/DDBJ databases">
        <title>Adiantum capillus-veneris genome.</title>
        <authorList>
            <person name="Fang Y."/>
            <person name="Liao Q."/>
        </authorList>
    </citation>
    <scope>NUCLEOTIDE SEQUENCE</scope>
    <source>
        <strain evidence="1">H3</strain>
        <tissue evidence="1">Leaf</tissue>
    </source>
</reference>
<gene>
    <name evidence="1" type="ORF">GOP47_0023288</name>
</gene>
<dbReference type="PANTHER" id="PTHR35279:SF4">
    <property type="entry name" value="GLYCOSYL HYDROLASE FAMILY 32 N-TERMINAL DOMAIN-CONTAINING PROTEIN"/>
    <property type="match status" value="1"/>
</dbReference>
<comment type="caution">
    <text evidence="1">The sequence shown here is derived from an EMBL/GenBank/DDBJ whole genome shotgun (WGS) entry which is preliminary data.</text>
</comment>